<gene>
    <name evidence="2" type="ORF">EUX98_g9759</name>
</gene>
<name>A0A4S4LMI7_9APHY</name>
<evidence type="ECO:0000256" key="1">
    <source>
        <dbReference type="SAM" id="MobiDB-lite"/>
    </source>
</evidence>
<proteinExistence type="predicted"/>
<feature type="non-terminal residue" evidence="2">
    <location>
        <position position="416"/>
    </location>
</feature>
<keyword evidence="3" id="KW-1185">Reference proteome</keyword>
<evidence type="ECO:0000313" key="3">
    <source>
        <dbReference type="Proteomes" id="UP000308730"/>
    </source>
</evidence>
<sequence>MSTTSHPELAMTSTFRNLRLHDAPGSLQAATLFPPLEDGADSAETSGFSDASESDTSGQFSDASDWEDVDSDADDADSEEEEFDSWKQEYKSWTQEERDKYVLEHNKPHSLAFETLPPEYDPSPENPNPPVLNFGIPCSQDALIEYAVWAGVDVSPRGFTSDKDLFNYLQPMVRHAHWHRADESAMYGYVNAIFTMFCSTAQVTHTTARSRFSLGCFPQKALVSSSDQDSDEVSDEQDSRRIPDFAMLILPRTPNPIKKKRDGSINAGLLELKAYSYDVPNWDAPFQTSRLSFLDFLLHTPQLVSQTVNSYKQDRSKQPIYSFLIIGVWFAFFNFGPFKNVEEAQEFEDKTYNMHALGPIFLKNRTEFNPEFVRCMIQAAQKHPDVTITPDPYFAWVAAQGGEDKKAKLIETKQME</sequence>
<protein>
    <submittedName>
        <fullName evidence="2">Uncharacterized protein</fullName>
    </submittedName>
</protein>
<feature type="compositionally biased region" description="Polar residues" evidence="1">
    <location>
        <begin position="43"/>
        <end position="60"/>
    </location>
</feature>
<organism evidence="2 3">
    <name type="scientific">Antrodiella citrinella</name>
    <dbReference type="NCBI Taxonomy" id="2447956"/>
    <lineage>
        <taxon>Eukaryota</taxon>
        <taxon>Fungi</taxon>
        <taxon>Dikarya</taxon>
        <taxon>Basidiomycota</taxon>
        <taxon>Agaricomycotina</taxon>
        <taxon>Agaricomycetes</taxon>
        <taxon>Polyporales</taxon>
        <taxon>Steccherinaceae</taxon>
        <taxon>Antrodiella</taxon>
    </lineage>
</organism>
<dbReference type="EMBL" id="SGPM01001120">
    <property type="protein sequence ID" value="THH13097.1"/>
    <property type="molecule type" value="Genomic_DNA"/>
</dbReference>
<comment type="caution">
    <text evidence="2">The sequence shown here is derived from an EMBL/GenBank/DDBJ whole genome shotgun (WGS) entry which is preliminary data.</text>
</comment>
<feature type="region of interest" description="Disordered" evidence="1">
    <location>
        <begin position="29"/>
        <end position="87"/>
    </location>
</feature>
<reference evidence="2 3" key="1">
    <citation type="submission" date="2019-02" db="EMBL/GenBank/DDBJ databases">
        <title>Genome sequencing of the rare red list fungi Antrodiella citrinella (Flaviporus citrinellus).</title>
        <authorList>
            <person name="Buettner E."/>
            <person name="Kellner H."/>
        </authorList>
    </citation>
    <scope>NUCLEOTIDE SEQUENCE [LARGE SCALE GENOMIC DNA]</scope>
    <source>
        <strain evidence="2 3">DSM 108506</strain>
    </source>
</reference>
<evidence type="ECO:0000313" key="2">
    <source>
        <dbReference type="EMBL" id="THH13097.1"/>
    </source>
</evidence>
<dbReference type="AlphaFoldDB" id="A0A4S4LMI7"/>
<feature type="compositionally biased region" description="Acidic residues" evidence="1">
    <location>
        <begin position="64"/>
        <end position="83"/>
    </location>
</feature>
<dbReference type="Proteomes" id="UP000308730">
    <property type="component" value="Unassembled WGS sequence"/>
</dbReference>
<dbReference type="OrthoDB" id="3326816at2759"/>
<accession>A0A4S4LMI7</accession>